<gene>
    <name evidence="2" type="ORF">H0I76_11610</name>
</gene>
<dbReference type="Pfam" id="PF13410">
    <property type="entry name" value="GST_C_2"/>
    <property type="match status" value="1"/>
</dbReference>
<dbReference type="GO" id="GO:0006749">
    <property type="term" value="P:glutathione metabolic process"/>
    <property type="evidence" value="ECO:0007669"/>
    <property type="project" value="TreeGrafter"/>
</dbReference>
<dbReference type="InterPro" id="IPR036282">
    <property type="entry name" value="Glutathione-S-Trfase_C_sf"/>
</dbReference>
<dbReference type="RefSeq" id="WP_200610026.1">
    <property type="nucleotide sequence ID" value="NZ_JAEHHL010000006.1"/>
</dbReference>
<accession>A0A8J7SEI5</accession>
<dbReference type="InterPro" id="IPR004045">
    <property type="entry name" value="Glutathione_S-Trfase_N"/>
</dbReference>
<dbReference type="EMBL" id="JAEHHL010000006">
    <property type="protein sequence ID" value="MBK0399838.1"/>
    <property type="molecule type" value="Genomic_DNA"/>
</dbReference>
<dbReference type="SUPFAM" id="SSF52833">
    <property type="entry name" value="Thioredoxin-like"/>
    <property type="match status" value="1"/>
</dbReference>
<dbReference type="GO" id="GO:0016034">
    <property type="term" value="F:maleylacetoacetate isomerase activity"/>
    <property type="evidence" value="ECO:0007669"/>
    <property type="project" value="TreeGrafter"/>
</dbReference>
<dbReference type="GO" id="GO:0004364">
    <property type="term" value="F:glutathione transferase activity"/>
    <property type="evidence" value="ECO:0007669"/>
    <property type="project" value="TreeGrafter"/>
</dbReference>
<evidence type="ECO:0000313" key="3">
    <source>
        <dbReference type="Proteomes" id="UP000655420"/>
    </source>
</evidence>
<protein>
    <submittedName>
        <fullName evidence="2">Glutathione S-transferase</fullName>
    </submittedName>
</protein>
<dbReference type="PROSITE" id="PS50404">
    <property type="entry name" value="GST_NTER"/>
    <property type="match status" value="1"/>
</dbReference>
<dbReference type="CDD" id="cd03194">
    <property type="entry name" value="GST_C_3"/>
    <property type="match status" value="1"/>
</dbReference>
<dbReference type="Gene3D" id="1.20.1050.10">
    <property type="match status" value="1"/>
</dbReference>
<dbReference type="Pfam" id="PF13409">
    <property type="entry name" value="GST_N_2"/>
    <property type="match status" value="1"/>
</dbReference>
<keyword evidence="3" id="KW-1185">Reference proteome</keyword>
<dbReference type="AlphaFoldDB" id="A0A8J7SEI5"/>
<dbReference type="PANTHER" id="PTHR42673">
    <property type="entry name" value="MALEYLACETOACETATE ISOMERASE"/>
    <property type="match status" value="1"/>
</dbReference>
<organism evidence="2 3">
    <name type="scientific">Thermohalobaculum xanthum</name>
    <dbReference type="NCBI Taxonomy" id="2753746"/>
    <lineage>
        <taxon>Bacteria</taxon>
        <taxon>Pseudomonadati</taxon>
        <taxon>Pseudomonadota</taxon>
        <taxon>Alphaproteobacteria</taxon>
        <taxon>Rhodobacterales</taxon>
        <taxon>Paracoccaceae</taxon>
        <taxon>Thermohalobaculum</taxon>
    </lineage>
</organism>
<dbReference type="SUPFAM" id="SSF47616">
    <property type="entry name" value="GST C-terminal domain-like"/>
    <property type="match status" value="1"/>
</dbReference>
<evidence type="ECO:0000313" key="2">
    <source>
        <dbReference type="EMBL" id="MBK0399838.1"/>
    </source>
</evidence>
<dbReference type="GO" id="GO:0006559">
    <property type="term" value="P:L-phenylalanine catabolic process"/>
    <property type="evidence" value="ECO:0007669"/>
    <property type="project" value="TreeGrafter"/>
</dbReference>
<dbReference type="Gene3D" id="3.40.30.10">
    <property type="entry name" value="Glutaredoxin"/>
    <property type="match status" value="1"/>
</dbReference>
<name>A0A8J7SEI5_9RHOB</name>
<dbReference type="PANTHER" id="PTHR42673:SF4">
    <property type="entry name" value="MALEYLACETOACETATE ISOMERASE"/>
    <property type="match status" value="1"/>
</dbReference>
<feature type="domain" description="GST N-terminal" evidence="1">
    <location>
        <begin position="5"/>
        <end position="89"/>
    </location>
</feature>
<dbReference type="InterPro" id="IPR036249">
    <property type="entry name" value="Thioredoxin-like_sf"/>
</dbReference>
<proteinExistence type="predicted"/>
<comment type="caution">
    <text evidence="2">The sequence shown here is derived from an EMBL/GenBank/DDBJ whole genome shotgun (WGS) entry which is preliminary data.</text>
</comment>
<evidence type="ECO:0000259" key="1">
    <source>
        <dbReference type="PROSITE" id="PS50404"/>
    </source>
</evidence>
<reference evidence="2" key="1">
    <citation type="submission" date="2020-12" db="EMBL/GenBank/DDBJ databases">
        <title>Bacterial taxonomy.</title>
        <authorList>
            <person name="Pan X."/>
        </authorList>
    </citation>
    <scope>NUCLEOTIDE SEQUENCE</scope>
    <source>
        <strain evidence="2">M0105</strain>
    </source>
</reference>
<dbReference type="Proteomes" id="UP000655420">
    <property type="component" value="Unassembled WGS sequence"/>
</dbReference>
<sequence>MTASYRIVIAQKAYSSWSMRGWLLLAAFGLGFEERLVRLYTPEFEAMQRDLAPARTVPILEITEGARTVRLWDSLAIAETLAERHPDAGIWPADPDHRALARSLAAEMHAGFQMLRGACPMNLHRRGRALAAPPDGLDADLARLAELWTHALAVTGGPWLGGAAFSAADVFFAPVATRLESYALLTSATEPYARRLLAHPAVARWIADGRDDPERIARYEAVG</sequence>